<keyword evidence="4" id="KW-0804">Transcription</keyword>
<protein>
    <submittedName>
        <fullName evidence="6">Transcriptional regulator GcvA</fullName>
    </submittedName>
</protein>
<evidence type="ECO:0000256" key="4">
    <source>
        <dbReference type="ARBA" id="ARBA00023163"/>
    </source>
</evidence>
<comment type="similarity">
    <text evidence="1">Belongs to the LysR transcriptional regulatory family.</text>
</comment>
<dbReference type="CDD" id="cd08432">
    <property type="entry name" value="PBP2_GcdR_TrpI_HvrB_AmpR_like"/>
    <property type="match status" value="1"/>
</dbReference>
<dbReference type="SUPFAM" id="SSF53850">
    <property type="entry name" value="Periplasmic binding protein-like II"/>
    <property type="match status" value="1"/>
</dbReference>
<dbReference type="EMBL" id="WTVQ01000007">
    <property type="protein sequence ID" value="NMG74315.1"/>
    <property type="molecule type" value="Genomic_DNA"/>
</dbReference>
<keyword evidence="3" id="KW-0238">DNA-binding</keyword>
<dbReference type="Pfam" id="PF00126">
    <property type="entry name" value="HTH_1"/>
    <property type="match status" value="1"/>
</dbReference>
<dbReference type="InterPro" id="IPR058163">
    <property type="entry name" value="LysR-type_TF_proteobact-type"/>
</dbReference>
<dbReference type="InterPro" id="IPR036388">
    <property type="entry name" value="WH-like_DNA-bd_sf"/>
</dbReference>
<dbReference type="Pfam" id="PF03466">
    <property type="entry name" value="LysR_substrate"/>
    <property type="match status" value="1"/>
</dbReference>
<dbReference type="InterPro" id="IPR000847">
    <property type="entry name" value="LysR_HTH_N"/>
</dbReference>
<proteinExistence type="inferred from homology"/>
<dbReference type="PROSITE" id="PS50931">
    <property type="entry name" value="HTH_LYSR"/>
    <property type="match status" value="1"/>
</dbReference>
<evidence type="ECO:0000256" key="2">
    <source>
        <dbReference type="ARBA" id="ARBA00023015"/>
    </source>
</evidence>
<accession>A0ABX1Q9V7</accession>
<keyword evidence="2" id="KW-0805">Transcription regulation</keyword>
<dbReference type="NCBIfam" id="NF008352">
    <property type="entry name" value="PRK11139.1"/>
    <property type="match status" value="1"/>
</dbReference>
<evidence type="ECO:0000256" key="1">
    <source>
        <dbReference type="ARBA" id="ARBA00009437"/>
    </source>
</evidence>
<evidence type="ECO:0000313" key="6">
    <source>
        <dbReference type="EMBL" id="NMG74315.1"/>
    </source>
</evidence>
<dbReference type="PRINTS" id="PR00039">
    <property type="entry name" value="HTHLYSR"/>
</dbReference>
<evidence type="ECO:0000313" key="7">
    <source>
        <dbReference type="Proteomes" id="UP000648984"/>
    </source>
</evidence>
<dbReference type="Gene3D" id="3.40.190.10">
    <property type="entry name" value="Periplasmic binding protein-like II"/>
    <property type="match status" value="2"/>
</dbReference>
<dbReference type="Gene3D" id="1.10.10.10">
    <property type="entry name" value="Winged helix-like DNA-binding domain superfamily/Winged helix DNA-binding domain"/>
    <property type="match status" value="1"/>
</dbReference>
<sequence>MSYRLPSLALLRTFEAAARHLSFKKAAAEVCVTPAAVSQQIKALEAYVGVPLFHRMTRALALTDQGSAMLPKIREGFDCLAAALETTRQTVTGPLTVTAPPSFASHWLVPRLPDFSRAHPDVALRLSSTPDAIDRRGEAAVVERLRTGLRSTSCSEVAILYGNGIYPGHVVEKLFAPDYVPVCAPALLAGDTALRQPADLALHVLIHDDTLHDARPGADTHFGWAQWLALAGVGGIDARRGPRFANAALALAAALAGHGVALASRPLIESRVADGSLAIPFDIPLPSPCAYYLVMQEAIAQRPAVAAFRAWLANEAAAPRNHTGQVQR</sequence>
<dbReference type="RefSeq" id="WP_169259467.1">
    <property type="nucleotide sequence ID" value="NZ_WTVQ01000007.1"/>
</dbReference>
<dbReference type="Proteomes" id="UP000648984">
    <property type="component" value="Unassembled WGS sequence"/>
</dbReference>
<dbReference type="PANTHER" id="PTHR30537">
    <property type="entry name" value="HTH-TYPE TRANSCRIPTIONAL REGULATOR"/>
    <property type="match status" value="1"/>
</dbReference>
<dbReference type="InterPro" id="IPR005119">
    <property type="entry name" value="LysR_subst-bd"/>
</dbReference>
<evidence type="ECO:0000259" key="5">
    <source>
        <dbReference type="PROSITE" id="PS50931"/>
    </source>
</evidence>
<gene>
    <name evidence="6" type="primary">gcvA</name>
    <name evidence="6" type="ORF">GPA25_06035</name>
</gene>
<evidence type="ECO:0000256" key="3">
    <source>
        <dbReference type="ARBA" id="ARBA00023125"/>
    </source>
</evidence>
<organism evidence="6 7">
    <name type="scientific">Aromatoleum diolicum</name>
    <dbReference type="NCBI Taxonomy" id="75796"/>
    <lineage>
        <taxon>Bacteria</taxon>
        <taxon>Pseudomonadati</taxon>
        <taxon>Pseudomonadota</taxon>
        <taxon>Betaproteobacteria</taxon>
        <taxon>Rhodocyclales</taxon>
        <taxon>Rhodocyclaceae</taxon>
        <taxon>Aromatoleum</taxon>
    </lineage>
</organism>
<name>A0ABX1Q9V7_9RHOO</name>
<feature type="domain" description="HTH lysR-type" evidence="5">
    <location>
        <begin position="6"/>
        <end position="63"/>
    </location>
</feature>
<comment type="caution">
    <text evidence="6">The sequence shown here is derived from an EMBL/GenBank/DDBJ whole genome shotgun (WGS) entry which is preliminary data.</text>
</comment>
<dbReference type="PANTHER" id="PTHR30537:SF26">
    <property type="entry name" value="GLYCINE CLEAVAGE SYSTEM TRANSCRIPTIONAL ACTIVATOR"/>
    <property type="match status" value="1"/>
</dbReference>
<dbReference type="InterPro" id="IPR036390">
    <property type="entry name" value="WH_DNA-bd_sf"/>
</dbReference>
<reference evidence="6 7" key="1">
    <citation type="submission" date="2019-12" db="EMBL/GenBank/DDBJ databases">
        <title>Comparative genomics gives insights into the taxonomy of the Azoarcus-Aromatoleum group and reveals separate origins of nif in the plant-associated Azoarcus and non-plant-associated Aromatoleum sub-groups.</title>
        <authorList>
            <person name="Lafos M."/>
            <person name="Maluk M."/>
            <person name="Batista M."/>
            <person name="Junghare M."/>
            <person name="Carmona M."/>
            <person name="Faoro H."/>
            <person name="Cruz L.M."/>
            <person name="Battistoni F."/>
            <person name="De Souza E."/>
            <person name="Pedrosa F."/>
            <person name="Chen W.-M."/>
            <person name="Poole P.S."/>
            <person name="Dixon R.A."/>
            <person name="James E.K."/>
        </authorList>
    </citation>
    <scope>NUCLEOTIDE SEQUENCE [LARGE SCALE GENOMIC DNA]</scope>
    <source>
        <strain evidence="6 7">22Lin</strain>
    </source>
</reference>
<keyword evidence="7" id="KW-1185">Reference proteome</keyword>
<dbReference type="SUPFAM" id="SSF46785">
    <property type="entry name" value="Winged helix' DNA-binding domain"/>
    <property type="match status" value="1"/>
</dbReference>